<evidence type="ECO:0000313" key="3">
    <source>
        <dbReference type="EMBL" id="ANQ15643.1"/>
    </source>
</evidence>
<keyword evidence="4" id="KW-1185">Reference proteome</keyword>
<accession>A0AAN0Y7K7</accession>
<dbReference type="GO" id="GO:0003677">
    <property type="term" value="F:DNA binding"/>
    <property type="evidence" value="ECO:0007669"/>
    <property type="project" value="UniProtKB-KW"/>
</dbReference>
<name>A0AAN0Y7K7_VIBNA</name>
<evidence type="ECO:0000313" key="4">
    <source>
        <dbReference type="Proteomes" id="UP000092741"/>
    </source>
</evidence>
<protein>
    <submittedName>
        <fullName evidence="3">AcrR family transcriptional regulator</fullName>
    </submittedName>
</protein>
<dbReference type="EMBL" id="CP016346">
    <property type="protein sequence ID" value="ANQ15643.1"/>
    <property type="molecule type" value="Genomic_DNA"/>
</dbReference>
<dbReference type="InterPro" id="IPR001647">
    <property type="entry name" value="HTH_TetR"/>
</dbReference>
<proteinExistence type="predicted"/>
<reference evidence="3 4" key="1">
    <citation type="submission" date="2016-07" db="EMBL/GenBank/DDBJ databases">
        <title>Developing Vibrio natriegens as a novel, fast-growing host for biotechnology.</title>
        <authorList>
            <person name="Weinstock M.T."/>
            <person name="Hesek E.D."/>
            <person name="Wilson C.M."/>
            <person name="Gibson D.G."/>
        </authorList>
    </citation>
    <scope>NUCLEOTIDE SEQUENCE [LARGE SCALE GENOMIC DNA]</scope>
    <source>
        <strain evidence="3 4">ATCC 14048</strain>
    </source>
</reference>
<dbReference type="GeneID" id="70915452"/>
<dbReference type="InterPro" id="IPR009057">
    <property type="entry name" value="Homeodomain-like_sf"/>
</dbReference>
<dbReference type="SUPFAM" id="SSF46689">
    <property type="entry name" value="Homeodomain-like"/>
    <property type="match status" value="1"/>
</dbReference>
<evidence type="ECO:0000256" key="1">
    <source>
        <dbReference type="ARBA" id="ARBA00023125"/>
    </source>
</evidence>
<dbReference type="Gene3D" id="1.10.357.10">
    <property type="entry name" value="Tetracycline Repressor, domain 2"/>
    <property type="match status" value="1"/>
</dbReference>
<gene>
    <name evidence="3" type="ORF">BA890_17155</name>
</gene>
<dbReference type="Pfam" id="PF00440">
    <property type="entry name" value="TetR_N"/>
    <property type="match status" value="1"/>
</dbReference>
<dbReference type="AlphaFoldDB" id="A0AAN0Y7K7"/>
<sequence length="213" mass="24472">MNLPDSVIGARQNMKEHLDRFSWSGLSERKKSILQAFLNIATAEGYSAVTMRSLAKDLNIKAPSIYSHFPEGKDDIVCECLRWHYYGFGIAILDAVKDAKSSKDFFDSMVKVHFTRQITHPESALWDLLILSDRIGQFLRADIRQEMQHWIALCIKLYQAVIKENGFRSDETTVRVLMNLLDGSSTWCTWDGTNRHLEELNNYTLEKAYSCLA</sequence>
<feature type="domain" description="HTH tetR-type" evidence="2">
    <location>
        <begin position="33"/>
        <end position="77"/>
    </location>
</feature>
<dbReference type="Gene3D" id="1.10.10.60">
    <property type="entry name" value="Homeodomain-like"/>
    <property type="match status" value="1"/>
</dbReference>
<dbReference type="RefSeq" id="WP_020336050.1">
    <property type="nucleotide sequence ID" value="NZ_ATFJ01000039.1"/>
</dbReference>
<evidence type="ECO:0000259" key="2">
    <source>
        <dbReference type="Pfam" id="PF00440"/>
    </source>
</evidence>
<organism evidence="3 4">
    <name type="scientific">Vibrio natriegens NBRC 15636 = ATCC 14048 = DSM 759</name>
    <dbReference type="NCBI Taxonomy" id="1219067"/>
    <lineage>
        <taxon>Bacteria</taxon>
        <taxon>Pseudomonadati</taxon>
        <taxon>Pseudomonadota</taxon>
        <taxon>Gammaproteobacteria</taxon>
        <taxon>Vibrionales</taxon>
        <taxon>Vibrionaceae</taxon>
        <taxon>Vibrio</taxon>
    </lineage>
</organism>
<keyword evidence="1" id="KW-0238">DNA-binding</keyword>
<dbReference type="Proteomes" id="UP000092741">
    <property type="component" value="Chromosome 2"/>
</dbReference>